<reference evidence="3 4" key="1">
    <citation type="submission" date="2017-07" db="EMBL/GenBank/DDBJ databases">
        <title>Complete genome sequence of Spiroplasma corruscae EC-1 (DSM 19793).</title>
        <authorList>
            <person name="Tsai Y.-M."/>
            <person name="Lo W.-S."/>
            <person name="Kuo C.-H."/>
        </authorList>
    </citation>
    <scope>NUCLEOTIDE SEQUENCE [LARGE SCALE GENOMIC DNA]</scope>
    <source>
        <strain evidence="3 4">EC-1</strain>
    </source>
</reference>
<dbReference type="Pfam" id="PF01029">
    <property type="entry name" value="NusB"/>
    <property type="match status" value="1"/>
</dbReference>
<evidence type="ECO:0000313" key="3">
    <source>
        <dbReference type="EMBL" id="ASP28258.1"/>
    </source>
</evidence>
<dbReference type="InterPro" id="IPR035926">
    <property type="entry name" value="NusB-like_sf"/>
</dbReference>
<dbReference type="Proteomes" id="UP000203229">
    <property type="component" value="Chromosome"/>
</dbReference>
<accession>A0A222EP25</accession>
<feature type="domain" description="NusB/RsmB/TIM44" evidence="2">
    <location>
        <begin position="11"/>
        <end position="132"/>
    </location>
</feature>
<dbReference type="OrthoDB" id="389272at2"/>
<dbReference type="Gene3D" id="1.10.940.10">
    <property type="entry name" value="NusB-like"/>
    <property type="match status" value="1"/>
</dbReference>
<dbReference type="InterPro" id="IPR006027">
    <property type="entry name" value="NusB_RsmB_TIM44"/>
</dbReference>
<dbReference type="RefSeq" id="WP_094048823.1">
    <property type="nucleotide sequence ID" value="NZ_CP022535.1"/>
</dbReference>
<organism evidence="3 4">
    <name type="scientific">Spiroplasma corruscae</name>
    <dbReference type="NCBI Taxonomy" id="216934"/>
    <lineage>
        <taxon>Bacteria</taxon>
        <taxon>Bacillati</taxon>
        <taxon>Mycoplasmatota</taxon>
        <taxon>Mollicutes</taxon>
        <taxon>Entomoplasmatales</taxon>
        <taxon>Spiroplasmataceae</taxon>
        <taxon>Spiroplasma</taxon>
    </lineage>
</organism>
<dbReference type="SUPFAM" id="SSF48013">
    <property type="entry name" value="NusB-like"/>
    <property type="match status" value="1"/>
</dbReference>
<dbReference type="KEGG" id="scou:SCORR_v1c04860"/>
<dbReference type="GO" id="GO:0003723">
    <property type="term" value="F:RNA binding"/>
    <property type="evidence" value="ECO:0007669"/>
    <property type="project" value="UniProtKB-KW"/>
</dbReference>
<evidence type="ECO:0000313" key="4">
    <source>
        <dbReference type="Proteomes" id="UP000203229"/>
    </source>
</evidence>
<dbReference type="EMBL" id="CP022535">
    <property type="protein sequence ID" value="ASP28258.1"/>
    <property type="molecule type" value="Genomic_DNA"/>
</dbReference>
<evidence type="ECO:0000259" key="2">
    <source>
        <dbReference type="Pfam" id="PF01029"/>
    </source>
</evidence>
<sequence length="132" mass="15594">MNSTSINYLKKRRQNTIQLLYRYFLLEEKTNIKQEVIDGFQLIDISVEFEEHAFKICDQLKELIELCENNLSENWKWKRIPNIIKAILINGAFEIKNNITPKTVVINESIDLSRSYLPSWETSFVNAILDKI</sequence>
<proteinExistence type="predicted"/>
<protein>
    <submittedName>
        <fullName evidence="3">Transcription antitermination protein NusB</fullName>
    </submittedName>
</protein>
<gene>
    <name evidence="3" type="primary">nusB</name>
    <name evidence="3" type="ORF">SCORR_v1c04860</name>
</gene>
<keyword evidence="4" id="KW-1185">Reference proteome</keyword>
<name>A0A222EP25_9MOLU</name>
<dbReference type="AlphaFoldDB" id="A0A222EP25"/>
<dbReference type="GO" id="GO:0006355">
    <property type="term" value="P:regulation of DNA-templated transcription"/>
    <property type="evidence" value="ECO:0007669"/>
    <property type="project" value="InterPro"/>
</dbReference>
<evidence type="ECO:0000256" key="1">
    <source>
        <dbReference type="ARBA" id="ARBA00022884"/>
    </source>
</evidence>
<keyword evidence="1" id="KW-0694">RNA-binding</keyword>